<dbReference type="Proteomes" id="UP000680805">
    <property type="component" value="Chromosome"/>
</dbReference>
<organism evidence="2 3">
    <name type="scientific">Bradyrhizobium sediminis</name>
    <dbReference type="NCBI Taxonomy" id="2840469"/>
    <lineage>
        <taxon>Bacteria</taxon>
        <taxon>Pseudomonadati</taxon>
        <taxon>Pseudomonadota</taxon>
        <taxon>Alphaproteobacteria</taxon>
        <taxon>Hyphomicrobiales</taxon>
        <taxon>Nitrobacteraceae</taxon>
        <taxon>Bradyrhizobium</taxon>
    </lineage>
</organism>
<evidence type="ECO:0000313" key="2">
    <source>
        <dbReference type="EMBL" id="QWG18711.1"/>
    </source>
</evidence>
<feature type="coiled-coil region" evidence="1">
    <location>
        <begin position="60"/>
        <end position="115"/>
    </location>
</feature>
<accession>A0A975NQA8</accession>
<reference evidence="2" key="1">
    <citation type="submission" date="2021-06" db="EMBL/GenBank/DDBJ databases">
        <title>Bradyrhizobium sp. S2-11-2 Genome sequencing.</title>
        <authorList>
            <person name="Jin L."/>
        </authorList>
    </citation>
    <scope>NUCLEOTIDE SEQUENCE</scope>
    <source>
        <strain evidence="2">S2-11-2</strain>
    </source>
</reference>
<dbReference type="KEGG" id="bsei:KMZ68_02090"/>
<sequence>MLSTKNIYLITLADDDEIDFEVKDALKKRFAGTSALANLLRVKAAAEKHSAEYTAKGQRIQTLQAKKADAQAFVRDMEREIARGMQYPPKEMERKAAAEQKIAAIMAEIAALRNAPQSTNLPDDTIIEWIRDSKVNFVDAEVKVTTLPKGKTQGEAVEELRNRQRDLNGEKQAVVKQPVPFEDALARVIADVDAKARAMDVRPAMRLKTSVNDYVSHRVGRHSEMQGHVEWPSAEEIVESGRRVEMDQGNALVSWLFRDEIIARGTAELKKHYGNAKGMSAEERARRIAEIDAEILEAERQEEAFIRMAEDAGMTIWRRPNAHPLAVLGIAPA</sequence>
<protein>
    <submittedName>
        <fullName evidence="2">Uncharacterized protein</fullName>
    </submittedName>
</protein>
<dbReference type="RefSeq" id="WP_215614268.1">
    <property type="nucleotide sequence ID" value="NZ_CP076135.1"/>
</dbReference>
<proteinExistence type="predicted"/>
<keyword evidence="1" id="KW-0175">Coiled coil</keyword>
<name>A0A975NQA8_9BRAD</name>
<evidence type="ECO:0000256" key="1">
    <source>
        <dbReference type="SAM" id="Coils"/>
    </source>
</evidence>
<dbReference type="EMBL" id="CP076135">
    <property type="protein sequence ID" value="QWG18711.1"/>
    <property type="molecule type" value="Genomic_DNA"/>
</dbReference>
<evidence type="ECO:0000313" key="3">
    <source>
        <dbReference type="Proteomes" id="UP000680805"/>
    </source>
</evidence>
<dbReference type="AlphaFoldDB" id="A0A975NQA8"/>
<gene>
    <name evidence="2" type="ORF">KMZ68_02090</name>
</gene>